<dbReference type="RefSeq" id="XP_024728959.1">
    <property type="nucleotide sequence ID" value="XM_024871340.1"/>
</dbReference>
<evidence type="ECO:0000313" key="1">
    <source>
        <dbReference type="EMBL" id="PMD52055.1"/>
    </source>
</evidence>
<sequence>MCYVWLGDGFVIQLSRIDQSDQSGQNWSSLRRCLYRRQRGLNNWQCPLLLRRRSAPSERENTAWKEIVGQREVQVIGWSKAIDWRSKFDWKLGIGRGGVIDRKLHPLCMVHNTDPIGGLGWTGKFGPGVMVAFSFGPFVAAAENGGSMRVGRTTAAACPWSTNQLRIPPPPNPL</sequence>
<keyword evidence="2" id="KW-1185">Reference proteome</keyword>
<dbReference type="AlphaFoldDB" id="A0A2J6SMR9"/>
<dbReference type="InParanoid" id="A0A2J6SMR9"/>
<accession>A0A2J6SMR9</accession>
<reference evidence="1 2" key="1">
    <citation type="submission" date="2016-04" db="EMBL/GenBank/DDBJ databases">
        <title>A degradative enzymes factory behind the ericoid mycorrhizal symbiosis.</title>
        <authorList>
            <consortium name="DOE Joint Genome Institute"/>
            <person name="Martino E."/>
            <person name="Morin E."/>
            <person name="Grelet G."/>
            <person name="Kuo A."/>
            <person name="Kohler A."/>
            <person name="Daghino S."/>
            <person name="Barry K."/>
            <person name="Choi C."/>
            <person name="Cichocki N."/>
            <person name="Clum A."/>
            <person name="Copeland A."/>
            <person name="Hainaut M."/>
            <person name="Haridas S."/>
            <person name="Labutti K."/>
            <person name="Lindquist E."/>
            <person name="Lipzen A."/>
            <person name="Khouja H.-R."/>
            <person name="Murat C."/>
            <person name="Ohm R."/>
            <person name="Olson A."/>
            <person name="Spatafora J."/>
            <person name="Veneault-Fourrey C."/>
            <person name="Henrissat B."/>
            <person name="Grigoriev I."/>
            <person name="Martin F."/>
            <person name="Perotto S."/>
        </authorList>
    </citation>
    <scope>NUCLEOTIDE SEQUENCE [LARGE SCALE GENOMIC DNA]</scope>
    <source>
        <strain evidence="1 2">E</strain>
    </source>
</reference>
<protein>
    <submittedName>
        <fullName evidence="1">Uncharacterized protein</fullName>
    </submittedName>
</protein>
<proteinExistence type="predicted"/>
<evidence type="ECO:0000313" key="2">
    <source>
        <dbReference type="Proteomes" id="UP000235371"/>
    </source>
</evidence>
<name>A0A2J6SMR9_9HELO</name>
<dbReference type="Proteomes" id="UP000235371">
    <property type="component" value="Unassembled WGS sequence"/>
</dbReference>
<dbReference type="GeneID" id="36579422"/>
<dbReference type="EMBL" id="KZ613912">
    <property type="protein sequence ID" value="PMD52055.1"/>
    <property type="molecule type" value="Genomic_DNA"/>
</dbReference>
<gene>
    <name evidence="1" type="ORF">K444DRAFT_250927</name>
</gene>
<organism evidence="1 2">
    <name type="scientific">Hyaloscypha bicolor E</name>
    <dbReference type="NCBI Taxonomy" id="1095630"/>
    <lineage>
        <taxon>Eukaryota</taxon>
        <taxon>Fungi</taxon>
        <taxon>Dikarya</taxon>
        <taxon>Ascomycota</taxon>
        <taxon>Pezizomycotina</taxon>
        <taxon>Leotiomycetes</taxon>
        <taxon>Helotiales</taxon>
        <taxon>Hyaloscyphaceae</taxon>
        <taxon>Hyaloscypha</taxon>
        <taxon>Hyaloscypha bicolor</taxon>
    </lineage>
</organism>